<protein>
    <submittedName>
        <fullName evidence="2">Uncharacterized protein</fullName>
    </submittedName>
</protein>
<feature type="region of interest" description="Disordered" evidence="1">
    <location>
        <begin position="34"/>
        <end position="72"/>
    </location>
</feature>
<proteinExistence type="predicted"/>
<evidence type="ECO:0000256" key="1">
    <source>
        <dbReference type="SAM" id="MobiDB-lite"/>
    </source>
</evidence>
<feature type="region of interest" description="Disordered" evidence="1">
    <location>
        <begin position="142"/>
        <end position="172"/>
    </location>
</feature>
<gene>
    <name evidence="2" type="ORF">DUNSADRAFT_18411</name>
</gene>
<evidence type="ECO:0000313" key="2">
    <source>
        <dbReference type="EMBL" id="KAF5839868.1"/>
    </source>
</evidence>
<name>A0ABQ7GZ25_DUNSA</name>
<sequence length="172" mass="18885">MSSSYDPILQPGAVSMESKADYMKNRQHNYDSKAKSLLYGGGPPATPQHHGRKGVPHAGANSTTAPFATYDPATINDVSIQGGQLTRQYQPKTGQKEGAGKVSEAAFDPEVYRQAIAANASNRQAQRARAWGNGNITGFKDQQQQLEEREQEMRQLQERHQYDQPGGVLPPF</sequence>
<reference evidence="2" key="1">
    <citation type="submission" date="2017-08" db="EMBL/GenBank/DDBJ databases">
        <authorList>
            <person name="Polle J.E."/>
            <person name="Barry K."/>
            <person name="Cushman J."/>
            <person name="Schmutz J."/>
            <person name="Tran D."/>
            <person name="Hathwaick L.T."/>
            <person name="Yim W.C."/>
            <person name="Jenkins J."/>
            <person name="Mckie-Krisberg Z.M."/>
            <person name="Prochnik S."/>
            <person name="Lindquist E."/>
            <person name="Dockter R.B."/>
            <person name="Adam C."/>
            <person name="Molina H."/>
            <person name="Bunkerborg J."/>
            <person name="Jin E."/>
            <person name="Buchheim M."/>
            <person name="Magnuson J."/>
        </authorList>
    </citation>
    <scope>NUCLEOTIDE SEQUENCE</scope>
    <source>
        <strain evidence="2">CCAP 19/18</strain>
    </source>
</reference>
<evidence type="ECO:0000313" key="3">
    <source>
        <dbReference type="Proteomes" id="UP000815325"/>
    </source>
</evidence>
<feature type="compositionally biased region" description="Basic and acidic residues" evidence="1">
    <location>
        <begin position="146"/>
        <end position="162"/>
    </location>
</feature>
<accession>A0ABQ7GZ25</accession>
<dbReference type="Proteomes" id="UP000815325">
    <property type="component" value="Unassembled WGS sequence"/>
</dbReference>
<organism evidence="2 3">
    <name type="scientific">Dunaliella salina</name>
    <name type="common">Green alga</name>
    <name type="synonym">Protococcus salinus</name>
    <dbReference type="NCBI Taxonomy" id="3046"/>
    <lineage>
        <taxon>Eukaryota</taxon>
        <taxon>Viridiplantae</taxon>
        <taxon>Chlorophyta</taxon>
        <taxon>core chlorophytes</taxon>
        <taxon>Chlorophyceae</taxon>
        <taxon>CS clade</taxon>
        <taxon>Chlamydomonadales</taxon>
        <taxon>Dunaliellaceae</taxon>
        <taxon>Dunaliella</taxon>
    </lineage>
</organism>
<keyword evidence="3" id="KW-1185">Reference proteome</keyword>
<comment type="caution">
    <text evidence="2">The sequence shown here is derived from an EMBL/GenBank/DDBJ whole genome shotgun (WGS) entry which is preliminary data.</text>
</comment>
<dbReference type="EMBL" id="MU069530">
    <property type="protein sequence ID" value="KAF5839868.1"/>
    <property type="molecule type" value="Genomic_DNA"/>
</dbReference>